<dbReference type="Proteomes" id="UP000315215">
    <property type="component" value="Chromosome"/>
</dbReference>
<dbReference type="KEGG" id="aqt:FN924_00275"/>
<dbReference type="PIRSF" id="PIRSF005917">
    <property type="entry name" value="MTase_YraL"/>
    <property type="match status" value="1"/>
</dbReference>
<dbReference type="AlphaFoldDB" id="A0A516KBN6"/>
<evidence type="ECO:0000256" key="1">
    <source>
        <dbReference type="ARBA" id="ARBA00022490"/>
    </source>
</evidence>
<keyword evidence="2 6" id="KW-0698">rRNA processing</keyword>
<proteinExistence type="inferred from homology"/>
<dbReference type="Pfam" id="PF00590">
    <property type="entry name" value="TP_methylase"/>
    <property type="match status" value="1"/>
</dbReference>
<organism evidence="8 9">
    <name type="scientific">Radiobacillus deserti</name>
    <dbReference type="NCBI Taxonomy" id="2594883"/>
    <lineage>
        <taxon>Bacteria</taxon>
        <taxon>Bacillati</taxon>
        <taxon>Bacillota</taxon>
        <taxon>Bacilli</taxon>
        <taxon>Bacillales</taxon>
        <taxon>Bacillaceae</taxon>
        <taxon>Radiobacillus</taxon>
    </lineage>
</organism>
<dbReference type="GO" id="GO:0005737">
    <property type="term" value="C:cytoplasm"/>
    <property type="evidence" value="ECO:0007669"/>
    <property type="project" value="UniProtKB-SubCell"/>
</dbReference>
<keyword evidence="5 6" id="KW-0949">S-adenosyl-L-methionine</keyword>
<evidence type="ECO:0000256" key="3">
    <source>
        <dbReference type="ARBA" id="ARBA00022603"/>
    </source>
</evidence>
<dbReference type="EMBL" id="CP041666">
    <property type="protein sequence ID" value="QDP38811.1"/>
    <property type="molecule type" value="Genomic_DNA"/>
</dbReference>
<dbReference type="FunFam" id="3.30.950.10:FF:000002">
    <property type="entry name" value="Ribosomal RNA small subunit methyltransferase I"/>
    <property type="match status" value="1"/>
</dbReference>
<dbReference type="RefSeq" id="WP_143891564.1">
    <property type="nucleotide sequence ID" value="NZ_CP041666.1"/>
</dbReference>
<comment type="function">
    <text evidence="6">Catalyzes the 2'-O-methylation of the ribose of cytidine 1402 (C1402) in 16S rRNA.</text>
</comment>
<evidence type="ECO:0000313" key="9">
    <source>
        <dbReference type="Proteomes" id="UP000315215"/>
    </source>
</evidence>
<keyword evidence="9" id="KW-1185">Reference proteome</keyword>
<gene>
    <name evidence="6 8" type="primary">rsmI</name>
    <name evidence="8" type="ORF">FN924_00275</name>
</gene>
<comment type="subcellular location">
    <subcellularLocation>
        <location evidence="6">Cytoplasm</location>
    </subcellularLocation>
</comment>
<comment type="catalytic activity">
    <reaction evidence="6">
        <text>cytidine(1402) in 16S rRNA + S-adenosyl-L-methionine = 2'-O-methylcytidine(1402) in 16S rRNA + S-adenosyl-L-homocysteine + H(+)</text>
        <dbReference type="Rhea" id="RHEA:42924"/>
        <dbReference type="Rhea" id="RHEA-COMP:10285"/>
        <dbReference type="Rhea" id="RHEA-COMP:10286"/>
        <dbReference type="ChEBI" id="CHEBI:15378"/>
        <dbReference type="ChEBI" id="CHEBI:57856"/>
        <dbReference type="ChEBI" id="CHEBI:59789"/>
        <dbReference type="ChEBI" id="CHEBI:74495"/>
        <dbReference type="ChEBI" id="CHEBI:82748"/>
        <dbReference type="EC" id="2.1.1.198"/>
    </reaction>
</comment>
<evidence type="ECO:0000256" key="2">
    <source>
        <dbReference type="ARBA" id="ARBA00022552"/>
    </source>
</evidence>
<evidence type="ECO:0000256" key="4">
    <source>
        <dbReference type="ARBA" id="ARBA00022679"/>
    </source>
</evidence>
<dbReference type="NCBIfam" id="TIGR00096">
    <property type="entry name" value="16S rRNA (cytidine(1402)-2'-O)-methyltransferase"/>
    <property type="match status" value="1"/>
</dbReference>
<keyword evidence="3 6" id="KW-0489">Methyltransferase</keyword>
<evidence type="ECO:0000256" key="5">
    <source>
        <dbReference type="ARBA" id="ARBA00022691"/>
    </source>
</evidence>
<dbReference type="InterPro" id="IPR008189">
    <property type="entry name" value="rRNA_ssu_MeTfrase_I"/>
</dbReference>
<dbReference type="SUPFAM" id="SSF53790">
    <property type="entry name" value="Tetrapyrrole methylase"/>
    <property type="match status" value="1"/>
</dbReference>
<evidence type="ECO:0000259" key="7">
    <source>
        <dbReference type="Pfam" id="PF00590"/>
    </source>
</evidence>
<dbReference type="EC" id="2.1.1.198" evidence="6"/>
<dbReference type="InterPro" id="IPR014777">
    <property type="entry name" value="4pyrrole_Mease_sub1"/>
</dbReference>
<protein>
    <recommendedName>
        <fullName evidence="6">Ribosomal RNA small subunit methyltransferase I</fullName>
        <ecNumber evidence="6">2.1.1.198</ecNumber>
    </recommendedName>
    <alternativeName>
        <fullName evidence="6">16S rRNA 2'-O-ribose C1402 methyltransferase</fullName>
    </alternativeName>
    <alternativeName>
        <fullName evidence="6">rRNA (cytidine-2'-O-)-methyltransferase RsmI</fullName>
    </alternativeName>
</protein>
<feature type="domain" description="Tetrapyrrole methylase" evidence="7">
    <location>
        <begin position="14"/>
        <end position="213"/>
    </location>
</feature>
<sequence>MNVQRSFTQSNGGKLYVVATPIGNLEDITVRALKTLEQVDLIAAEDTRNSKKLLNHFEIHKPLVSYHEHNKRSREDYLLETLKEGKDVAIISDAGMPAISDPGYEVVKAAVEHNISVIVIPGANAALTALVGSGLPTDEFYYYGFLPRKKKERVEELTRLSSLPTTLIFYESPYRIEDTVQTIVEVLGNRPICLARELTKKFEEYARGTGQEIIDWLKEETIRGEFCIVVEGNQRKGKEEDKQWWAPLSIEQHVTHYITELGLKSKDAIKKVALERDIPKREVYQAFHVEQDNE</sequence>
<accession>A0A516KBN6</accession>
<dbReference type="PANTHER" id="PTHR46111">
    <property type="entry name" value="RIBOSOMAL RNA SMALL SUBUNIT METHYLTRANSFERASE I"/>
    <property type="match status" value="1"/>
</dbReference>
<dbReference type="InterPro" id="IPR035996">
    <property type="entry name" value="4pyrrol_Methylase_sf"/>
</dbReference>
<dbReference type="PANTHER" id="PTHR46111:SF1">
    <property type="entry name" value="RIBOSOMAL RNA SMALL SUBUNIT METHYLTRANSFERASE I"/>
    <property type="match status" value="1"/>
</dbReference>
<comment type="similarity">
    <text evidence="6">Belongs to the methyltransferase superfamily. RsmI family.</text>
</comment>
<keyword evidence="4 6" id="KW-0808">Transferase</keyword>
<dbReference type="CDD" id="cd11648">
    <property type="entry name" value="RsmI"/>
    <property type="match status" value="1"/>
</dbReference>
<dbReference type="PROSITE" id="PS01296">
    <property type="entry name" value="RSMI"/>
    <property type="match status" value="1"/>
</dbReference>
<dbReference type="FunFam" id="3.40.1010.10:FF:000002">
    <property type="entry name" value="Ribosomal RNA small subunit methyltransferase I"/>
    <property type="match status" value="1"/>
</dbReference>
<dbReference type="HAMAP" id="MF_01877">
    <property type="entry name" value="16SrRNA_methyltr_I"/>
    <property type="match status" value="1"/>
</dbReference>
<dbReference type="InterPro" id="IPR018063">
    <property type="entry name" value="SAM_MeTrfase_RsmI_CS"/>
</dbReference>
<dbReference type="Gene3D" id="3.40.1010.10">
    <property type="entry name" value="Cobalt-precorrin-4 Transmethylase, Domain 1"/>
    <property type="match status" value="1"/>
</dbReference>
<evidence type="ECO:0000256" key="6">
    <source>
        <dbReference type="HAMAP-Rule" id="MF_01877"/>
    </source>
</evidence>
<keyword evidence="1 6" id="KW-0963">Cytoplasm</keyword>
<dbReference type="GO" id="GO:0070677">
    <property type="term" value="F:rRNA (cytosine-2'-O-)-methyltransferase activity"/>
    <property type="evidence" value="ECO:0007669"/>
    <property type="project" value="UniProtKB-UniRule"/>
</dbReference>
<reference evidence="8 9" key="1">
    <citation type="submission" date="2019-07" db="EMBL/GenBank/DDBJ databases">
        <authorList>
            <person name="Li J."/>
        </authorList>
    </citation>
    <scope>NUCLEOTIDE SEQUENCE [LARGE SCALE GENOMIC DNA]</scope>
    <source>
        <strain evidence="8 9">TKL69</strain>
    </source>
</reference>
<name>A0A516KBN6_9BACI</name>
<dbReference type="InterPro" id="IPR000878">
    <property type="entry name" value="4pyrrol_Mease"/>
</dbReference>
<dbReference type="Gene3D" id="3.30.950.10">
    <property type="entry name" value="Methyltransferase, Cobalt-precorrin-4 Transmethylase, Domain 2"/>
    <property type="match status" value="1"/>
</dbReference>
<evidence type="ECO:0000313" key="8">
    <source>
        <dbReference type="EMBL" id="QDP38811.1"/>
    </source>
</evidence>
<dbReference type="InterPro" id="IPR014776">
    <property type="entry name" value="4pyrrole_Mease_sub2"/>
</dbReference>
<dbReference type="OrthoDB" id="9809084at2"/>